<gene>
    <name evidence="2" type="ORF">PanWU01x14_205090</name>
</gene>
<feature type="compositionally biased region" description="Low complexity" evidence="1">
    <location>
        <begin position="197"/>
        <end position="208"/>
    </location>
</feature>
<dbReference type="AlphaFoldDB" id="A0A2P5BWI9"/>
<dbReference type="InterPro" id="IPR040256">
    <property type="entry name" value="At4g02000-like"/>
</dbReference>
<evidence type="ECO:0000313" key="3">
    <source>
        <dbReference type="Proteomes" id="UP000237105"/>
    </source>
</evidence>
<dbReference type="EMBL" id="JXTB01000211">
    <property type="protein sequence ID" value="PON53129.1"/>
    <property type="molecule type" value="Genomic_DNA"/>
</dbReference>
<proteinExistence type="predicted"/>
<comment type="caution">
    <text evidence="2">The sequence shown here is derived from an EMBL/GenBank/DDBJ whole genome shotgun (WGS) entry which is preliminary data.</text>
</comment>
<organism evidence="2 3">
    <name type="scientific">Parasponia andersonii</name>
    <name type="common">Sponia andersonii</name>
    <dbReference type="NCBI Taxonomy" id="3476"/>
    <lineage>
        <taxon>Eukaryota</taxon>
        <taxon>Viridiplantae</taxon>
        <taxon>Streptophyta</taxon>
        <taxon>Embryophyta</taxon>
        <taxon>Tracheophyta</taxon>
        <taxon>Spermatophyta</taxon>
        <taxon>Magnoliopsida</taxon>
        <taxon>eudicotyledons</taxon>
        <taxon>Gunneridae</taxon>
        <taxon>Pentapetalae</taxon>
        <taxon>rosids</taxon>
        <taxon>fabids</taxon>
        <taxon>Rosales</taxon>
        <taxon>Cannabaceae</taxon>
        <taxon>Parasponia</taxon>
    </lineage>
</organism>
<feature type="region of interest" description="Disordered" evidence="1">
    <location>
        <begin position="195"/>
        <end position="219"/>
    </location>
</feature>
<protein>
    <submittedName>
        <fullName evidence="2">Zinc knuckle CX2CX4HX4C</fullName>
    </submittedName>
</protein>
<dbReference type="PANTHER" id="PTHR31286:SF167">
    <property type="entry name" value="OS09G0268800 PROTEIN"/>
    <property type="match status" value="1"/>
</dbReference>
<reference evidence="3" key="1">
    <citation type="submission" date="2016-06" db="EMBL/GenBank/DDBJ databases">
        <title>Parallel loss of symbiosis genes in relatives of nitrogen-fixing non-legume Parasponia.</title>
        <authorList>
            <person name="Van Velzen R."/>
            <person name="Holmer R."/>
            <person name="Bu F."/>
            <person name="Rutten L."/>
            <person name="Van Zeijl A."/>
            <person name="Liu W."/>
            <person name="Santuari L."/>
            <person name="Cao Q."/>
            <person name="Sharma T."/>
            <person name="Shen D."/>
            <person name="Roswanjaya Y."/>
            <person name="Wardhani T."/>
            <person name="Kalhor M.S."/>
            <person name="Jansen J."/>
            <person name="Van den Hoogen J."/>
            <person name="Gungor B."/>
            <person name="Hartog M."/>
            <person name="Hontelez J."/>
            <person name="Verver J."/>
            <person name="Yang W.-C."/>
            <person name="Schijlen E."/>
            <person name="Repin R."/>
            <person name="Schilthuizen M."/>
            <person name="Schranz E."/>
            <person name="Heidstra R."/>
            <person name="Miyata K."/>
            <person name="Fedorova E."/>
            <person name="Kohlen W."/>
            <person name="Bisseling T."/>
            <person name="Smit S."/>
            <person name="Geurts R."/>
        </authorList>
    </citation>
    <scope>NUCLEOTIDE SEQUENCE [LARGE SCALE GENOMIC DNA]</scope>
    <source>
        <strain evidence="3">cv. WU1-14</strain>
    </source>
</reference>
<evidence type="ECO:0000313" key="2">
    <source>
        <dbReference type="EMBL" id="PON53129.1"/>
    </source>
</evidence>
<dbReference type="Proteomes" id="UP000237105">
    <property type="component" value="Unassembled WGS sequence"/>
</dbReference>
<sequence length="267" mass="29626">MDPEEIARLCEHLNLDDQDGPVMKMNTSIIEDGKEKMELCLVGLVFGNKIVSREGLGDMVEQVWRTSRKNVPIACRSENCARLWAELIGKVLDVDAESPTLRAWIAINVTVPLCRGLHVSIDNVTEPISIPVQYEYLPEFCFRYGIIGHKPRECLDEVLVDRNGKPLLNRYGQWLKAFNPKQWQKACREQKGGLYWSNSSSSSGKSSSSGGGGGGSDEGYEAVQLLRENQETDFRKSVGGANIGKSLIEFQGLDLEIGLHEGSFHGP</sequence>
<accession>A0A2P5BWI9</accession>
<keyword evidence="3" id="KW-1185">Reference proteome</keyword>
<dbReference type="PANTHER" id="PTHR31286">
    <property type="entry name" value="GLYCINE-RICH CELL WALL STRUCTURAL PROTEIN 1.8-LIKE"/>
    <property type="match status" value="1"/>
</dbReference>
<name>A0A2P5BWI9_PARAD</name>
<dbReference type="OrthoDB" id="1695837at2759"/>
<evidence type="ECO:0000256" key="1">
    <source>
        <dbReference type="SAM" id="MobiDB-lite"/>
    </source>
</evidence>